<feature type="transmembrane region" description="Helical" evidence="1">
    <location>
        <begin position="100"/>
        <end position="121"/>
    </location>
</feature>
<keyword evidence="1" id="KW-0472">Membrane</keyword>
<dbReference type="EMBL" id="CP094358">
    <property type="protein sequence ID" value="UOB17957.1"/>
    <property type="molecule type" value="Genomic_DNA"/>
</dbReference>
<feature type="transmembrane region" description="Helical" evidence="1">
    <location>
        <begin position="75"/>
        <end position="95"/>
    </location>
</feature>
<feature type="transmembrane region" description="Helical" evidence="1">
    <location>
        <begin position="49"/>
        <end position="69"/>
    </location>
</feature>
<keyword evidence="1" id="KW-0812">Transmembrane</keyword>
<sequence>MKQFLTAIIMGTCGALAVFVSFSLYWPTWVLFLAWVSYYLFGKSIQSTIEAFIPITAGIVMGILIQLLGKTLGSHLGSMGFPLSVFLFIGLLAYLSKVRFLGNIPAWFIGLIIFFGVHPAVELKPVLSLFIPIITGFGFAYINDSALSLLSKKPH</sequence>
<evidence type="ECO:0000313" key="3">
    <source>
        <dbReference type="Proteomes" id="UP000831290"/>
    </source>
</evidence>
<keyword evidence="1" id="KW-1133">Transmembrane helix</keyword>
<dbReference type="Pfam" id="PF06496">
    <property type="entry name" value="DUF1097"/>
    <property type="match status" value="1"/>
</dbReference>
<organism evidence="2 3">
    <name type="scientific">Abyssalbus ytuae</name>
    <dbReference type="NCBI Taxonomy" id="2926907"/>
    <lineage>
        <taxon>Bacteria</taxon>
        <taxon>Pseudomonadati</taxon>
        <taxon>Bacteroidota</taxon>
        <taxon>Flavobacteriia</taxon>
        <taxon>Flavobacteriales</taxon>
        <taxon>Flavobacteriaceae</taxon>
        <taxon>Abyssalbus</taxon>
    </lineage>
</organism>
<feature type="transmembrane region" description="Helical" evidence="1">
    <location>
        <begin position="127"/>
        <end position="150"/>
    </location>
</feature>
<dbReference type="RefSeq" id="WP_255843807.1">
    <property type="nucleotide sequence ID" value="NZ_CP094358.1"/>
</dbReference>
<proteinExistence type="predicted"/>
<dbReference type="Proteomes" id="UP000831290">
    <property type="component" value="Chromosome"/>
</dbReference>
<protein>
    <submittedName>
        <fullName evidence="2">DUF1097 domain-containing protein</fullName>
    </submittedName>
</protein>
<gene>
    <name evidence="2" type="ORF">MQE35_01340</name>
</gene>
<keyword evidence="3" id="KW-1185">Reference proteome</keyword>
<dbReference type="AlphaFoldDB" id="A0A9E6ZLF8"/>
<dbReference type="InterPro" id="IPR009476">
    <property type="entry name" value="DUF1097"/>
</dbReference>
<evidence type="ECO:0000256" key="1">
    <source>
        <dbReference type="SAM" id="Phobius"/>
    </source>
</evidence>
<name>A0A9E6ZLF8_9FLAO</name>
<dbReference type="KEGG" id="fbm:MQE35_01340"/>
<accession>A0A9E6ZLF8</accession>
<evidence type="ECO:0000313" key="2">
    <source>
        <dbReference type="EMBL" id="UOB17957.1"/>
    </source>
</evidence>
<reference evidence="2" key="1">
    <citation type="submission" date="2022-03" db="EMBL/GenBank/DDBJ databases">
        <title>Description of Abyssus ytuae gen. nov., sp. nov., a novel member of the family Flavobacteriaceae isolated from the sediment of Mariana Trench.</title>
        <authorList>
            <person name="Zhang J."/>
            <person name="Xu X."/>
        </authorList>
    </citation>
    <scope>NUCLEOTIDE SEQUENCE</scope>
    <source>
        <strain evidence="2">MT3330</strain>
    </source>
</reference>